<evidence type="ECO:0000313" key="4">
    <source>
        <dbReference type="Proteomes" id="UP000434580"/>
    </source>
</evidence>
<dbReference type="AlphaFoldDB" id="A0A5S9P129"/>
<evidence type="ECO:0000259" key="1">
    <source>
        <dbReference type="Pfam" id="PF20093"/>
    </source>
</evidence>
<protein>
    <recommendedName>
        <fullName evidence="1">DUF6484 domain-containing protein</fullName>
    </recommendedName>
</protein>
<evidence type="ECO:0000313" key="3">
    <source>
        <dbReference type="EMBL" id="CAA0116233.1"/>
    </source>
</evidence>
<reference evidence="2 4" key="1">
    <citation type="submission" date="2019-11" db="EMBL/GenBank/DDBJ databases">
        <authorList>
            <person name="Holert J."/>
        </authorList>
    </citation>
    <scope>NUCLEOTIDE SEQUENCE [LARGE SCALE GENOMIC DNA]</scope>
    <source>
        <strain evidence="2">BC5_2</strain>
    </source>
</reference>
<dbReference type="EMBL" id="CACSII010000005">
    <property type="protein sequence ID" value="CAA0096929.1"/>
    <property type="molecule type" value="Genomic_DNA"/>
</dbReference>
<accession>A0A5S9P129</accession>
<dbReference type="InterPro" id="IPR045506">
    <property type="entry name" value="DUF6484"/>
</dbReference>
<organism evidence="2 4">
    <name type="scientific">BD1-7 clade bacterium</name>
    <dbReference type="NCBI Taxonomy" id="2029982"/>
    <lineage>
        <taxon>Bacteria</taxon>
        <taxon>Pseudomonadati</taxon>
        <taxon>Pseudomonadota</taxon>
        <taxon>Gammaproteobacteria</taxon>
        <taxon>Cellvibrionales</taxon>
        <taxon>Spongiibacteraceae</taxon>
        <taxon>BD1-7 clade</taxon>
    </lineage>
</organism>
<feature type="domain" description="DUF6484" evidence="1">
    <location>
        <begin position="23"/>
        <end position="84"/>
    </location>
</feature>
<dbReference type="Proteomes" id="UP000434580">
    <property type="component" value="Unassembled WGS sequence"/>
</dbReference>
<name>A0A5S9P129_9GAMM</name>
<evidence type="ECO:0000313" key="2">
    <source>
        <dbReference type="EMBL" id="CAA0096929.1"/>
    </source>
</evidence>
<dbReference type="OrthoDB" id="3078443at2"/>
<dbReference type="Pfam" id="PF20093">
    <property type="entry name" value="DUF6484"/>
    <property type="match status" value="1"/>
</dbReference>
<gene>
    <name evidence="3" type="ORF">DPBNPPHM_02051</name>
    <name evidence="2" type="ORF">DPBNPPHM_03471</name>
</gene>
<dbReference type="EMBL" id="CACSII010000018">
    <property type="protein sequence ID" value="CAA0116233.1"/>
    <property type="molecule type" value="Genomic_DNA"/>
</dbReference>
<proteinExistence type="predicted"/>
<sequence>MKVISGEGHIAEVCQRVIHGPIVGELLGLDPDGAPLVDYPGNTHGMLHARTLISMPSSQVFEGMEVLLQFEQSLSGRPIITGIVSDHLVNNEIKTLTLNSDLMESALVDGKKVRVDAREEIELVCGRSSILLRNDGKIVIKGMEITSRAAASNKIRGGSVSIN</sequence>